<keyword evidence="1" id="KW-1133">Transmembrane helix</keyword>
<organism evidence="2 3">
    <name type="scientific">Prorocentrum cordatum</name>
    <dbReference type="NCBI Taxonomy" id="2364126"/>
    <lineage>
        <taxon>Eukaryota</taxon>
        <taxon>Sar</taxon>
        <taxon>Alveolata</taxon>
        <taxon>Dinophyceae</taxon>
        <taxon>Prorocentrales</taxon>
        <taxon>Prorocentraceae</taxon>
        <taxon>Prorocentrum</taxon>
    </lineage>
</organism>
<accession>A0ABN9SC68</accession>
<dbReference type="Proteomes" id="UP001189429">
    <property type="component" value="Unassembled WGS sequence"/>
</dbReference>
<evidence type="ECO:0000313" key="3">
    <source>
        <dbReference type="Proteomes" id="UP001189429"/>
    </source>
</evidence>
<feature type="transmembrane region" description="Helical" evidence="1">
    <location>
        <begin position="82"/>
        <end position="101"/>
    </location>
</feature>
<keyword evidence="1" id="KW-0472">Membrane</keyword>
<feature type="non-terminal residue" evidence="2">
    <location>
        <position position="1"/>
    </location>
</feature>
<protein>
    <recommendedName>
        <fullName evidence="4">Solute carrier family 40 protein</fullName>
    </recommendedName>
</protein>
<feature type="non-terminal residue" evidence="2">
    <location>
        <position position="169"/>
    </location>
</feature>
<proteinExistence type="predicted"/>
<reference evidence="2" key="1">
    <citation type="submission" date="2023-10" db="EMBL/GenBank/DDBJ databases">
        <authorList>
            <person name="Chen Y."/>
            <person name="Shah S."/>
            <person name="Dougan E. K."/>
            <person name="Thang M."/>
            <person name="Chan C."/>
        </authorList>
    </citation>
    <scope>NUCLEOTIDE SEQUENCE [LARGE SCALE GENOMIC DNA]</scope>
</reference>
<keyword evidence="1" id="KW-0812">Transmembrane</keyword>
<dbReference type="EMBL" id="CAUYUJ010010375">
    <property type="protein sequence ID" value="CAK0829225.1"/>
    <property type="molecule type" value="Genomic_DNA"/>
</dbReference>
<sequence>DGLLEYSRVPVPRQVLGVGVLFNFVCQVAQTSISCWGFTWAVTALGLPNKEAAMVPSTFSLGFMLTRFAVVLPASRRRGRRVVHAGVIVTLVGCTVLHLVVQGAGEEEEVSLHLIQGALFLVGAGLCPHQAMVLSSMLRHGRLEVHEVGYYLWADASSAVPRFSPLLPR</sequence>
<dbReference type="SUPFAM" id="SSF103473">
    <property type="entry name" value="MFS general substrate transporter"/>
    <property type="match status" value="1"/>
</dbReference>
<comment type="caution">
    <text evidence="2">The sequence shown here is derived from an EMBL/GenBank/DDBJ whole genome shotgun (WGS) entry which is preliminary data.</text>
</comment>
<feature type="transmembrane region" description="Helical" evidence="1">
    <location>
        <begin position="113"/>
        <end position="134"/>
    </location>
</feature>
<gene>
    <name evidence="2" type="ORF">PCOR1329_LOCUS28232</name>
</gene>
<evidence type="ECO:0008006" key="4">
    <source>
        <dbReference type="Google" id="ProtNLM"/>
    </source>
</evidence>
<feature type="transmembrane region" description="Helical" evidence="1">
    <location>
        <begin position="52"/>
        <end position="70"/>
    </location>
</feature>
<dbReference type="InterPro" id="IPR036259">
    <property type="entry name" value="MFS_trans_sf"/>
</dbReference>
<evidence type="ECO:0000256" key="1">
    <source>
        <dbReference type="SAM" id="Phobius"/>
    </source>
</evidence>
<name>A0ABN9SC68_9DINO</name>
<keyword evidence="3" id="KW-1185">Reference proteome</keyword>
<evidence type="ECO:0000313" key="2">
    <source>
        <dbReference type="EMBL" id="CAK0829225.1"/>
    </source>
</evidence>